<keyword evidence="4 10" id="KW-0812">Transmembrane</keyword>
<dbReference type="RefSeq" id="WP_271193644.1">
    <property type="nucleotide sequence ID" value="NZ_BSFN01000001.1"/>
</dbReference>
<name>A0A9W6NDW3_9PSED</name>
<accession>A0A9W6NDW3</accession>
<evidence type="ECO:0000256" key="9">
    <source>
        <dbReference type="PROSITE-ProRule" id="PRU00284"/>
    </source>
</evidence>
<evidence type="ECO:0000313" key="13">
    <source>
        <dbReference type="Proteomes" id="UP001143328"/>
    </source>
</evidence>
<evidence type="ECO:0000256" key="3">
    <source>
        <dbReference type="ARBA" id="ARBA00022481"/>
    </source>
</evidence>
<dbReference type="SMART" id="SM00283">
    <property type="entry name" value="MA"/>
    <property type="match status" value="1"/>
</dbReference>
<evidence type="ECO:0000256" key="10">
    <source>
        <dbReference type="SAM" id="Phobius"/>
    </source>
</evidence>
<evidence type="ECO:0000256" key="5">
    <source>
        <dbReference type="ARBA" id="ARBA00022989"/>
    </source>
</evidence>
<dbReference type="Proteomes" id="UP001143328">
    <property type="component" value="Unassembled WGS sequence"/>
</dbReference>
<dbReference type="PANTHER" id="PTHR32089:SF112">
    <property type="entry name" value="LYSOZYME-LIKE PROTEIN-RELATED"/>
    <property type="match status" value="1"/>
</dbReference>
<comment type="similarity">
    <text evidence="8">Belongs to the methyl-accepting chemotaxis (MCP) protein family.</text>
</comment>
<evidence type="ECO:0000256" key="4">
    <source>
        <dbReference type="ARBA" id="ARBA00022692"/>
    </source>
</evidence>
<sequence>MTTPLFTLDAHYRKADRIMLAVLWLMFFWALGLAGWHGSWGQALVVGGLTVAVMTTMHLLIPGRRLLRCCMGAAFMVMSALHVNVSNGLLEMHFGIFVLLAFLVYYRDWLPIVVAAAVIAVHHLAFFAMQSQGIDVAVIPQGTWPRIFLHAFYVVLESAILIYLAQQTYVDAQENLALMTTAAHLTQRDDGIDLRYRSPASGDTAVRFNHFLELLDELVSAVIVDTQGLTEMGQQLGQATGKLRDGAQRQEAEVNYMSQAMQQMSRAIDEVAAHADQAAHSAETANQQASAGNRSVIQVREEIEKLAEHIVGTDREVQSLASQSEQIGRVLEVIRSIAEQTNLLALNAAIEAARAGDQGRGFAVVADEVRNLAQKTALSTAEIQDIIARLQHSSRQAATAMHESQTSVQRCVTDSQSAADLLSAVAQDIGAITRLNQSIASATHLQVEVSNEVSEHLSSVQQVAQQNVGDAAALDSNGQRLRQLAERLNRLSQRFQVSA</sequence>
<feature type="transmembrane region" description="Helical" evidence="10">
    <location>
        <begin position="147"/>
        <end position="165"/>
    </location>
</feature>
<organism evidence="12 13">
    <name type="scientific">Pseudomonas turukhanskensis</name>
    <dbReference type="NCBI Taxonomy" id="1806536"/>
    <lineage>
        <taxon>Bacteria</taxon>
        <taxon>Pseudomonadati</taxon>
        <taxon>Pseudomonadota</taxon>
        <taxon>Gammaproteobacteria</taxon>
        <taxon>Pseudomonadales</taxon>
        <taxon>Pseudomonadaceae</taxon>
        <taxon>Pseudomonas</taxon>
    </lineage>
</organism>
<dbReference type="SUPFAM" id="SSF58104">
    <property type="entry name" value="Methyl-accepting chemotaxis protein (MCP) signaling domain"/>
    <property type="match status" value="1"/>
</dbReference>
<evidence type="ECO:0000256" key="7">
    <source>
        <dbReference type="ARBA" id="ARBA00023224"/>
    </source>
</evidence>
<keyword evidence="6 10" id="KW-0472">Membrane</keyword>
<feature type="transmembrane region" description="Helical" evidence="10">
    <location>
        <begin position="18"/>
        <end position="37"/>
    </location>
</feature>
<gene>
    <name evidence="12" type="ORF">GCM10017655_04500</name>
</gene>
<keyword evidence="2" id="KW-1003">Cell membrane</keyword>
<proteinExistence type="inferred from homology"/>
<dbReference type="Gene3D" id="1.10.287.950">
    <property type="entry name" value="Methyl-accepting chemotaxis protein"/>
    <property type="match status" value="1"/>
</dbReference>
<evidence type="ECO:0000256" key="1">
    <source>
        <dbReference type="ARBA" id="ARBA00004651"/>
    </source>
</evidence>
<dbReference type="GO" id="GO:0005886">
    <property type="term" value="C:plasma membrane"/>
    <property type="evidence" value="ECO:0007669"/>
    <property type="project" value="UniProtKB-SubCell"/>
</dbReference>
<feature type="transmembrane region" description="Helical" evidence="10">
    <location>
        <begin position="109"/>
        <end position="127"/>
    </location>
</feature>
<dbReference type="InterPro" id="IPR004089">
    <property type="entry name" value="MCPsignal_dom"/>
</dbReference>
<feature type="domain" description="Methyl-accepting transducer" evidence="11">
    <location>
        <begin position="225"/>
        <end position="461"/>
    </location>
</feature>
<evidence type="ECO:0000256" key="6">
    <source>
        <dbReference type="ARBA" id="ARBA00023136"/>
    </source>
</evidence>
<keyword evidence="5 10" id="KW-1133">Transmembrane helix</keyword>
<comment type="subcellular location">
    <subcellularLocation>
        <location evidence="1">Cell membrane</location>
        <topology evidence="1">Multi-pass membrane protein</topology>
    </subcellularLocation>
</comment>
<comment type="caution">
    <text evidence="12">The sequence shown here is derived from an EMBL/GenBank/DDBJ whole genome shotgun (WGS) entry which is preliminary data.</text>
</comment>
<dbReference type="GO" id="GO:0006935">
    <property type="term" value="P:chemotaxis"/>
    <property type="evidence" value="ECO:0007669"/>
    <property type="project" value="UniProtKB-ARBA"/>
</dbReference>
<evidence type="ECO:0000256" key="8">
    <source>
        <dbReference type="ARBA" id="ARBA00029447"/>
    </source>
</evidence>
<keyword evidence="7 9" id="KW-0807">Transducer</keyword>
<feature type="transmembrane region" description="Helical" evidence="10">
    <location>
        <begin position="73"/>
        <end position="103"/>
    </location>
</feature>
<dbReference type="FunFam" id="1.10.287.950:FF:000001">
    <property type="entry name" value="Methyl-accepting chemotaxis sensory transducer"/>
    <property type="match status" value="1"/>
</dbReference>
<dbReference type="AlphaFoldDB" id="A0A9W6NDW3"/>
<evidence type="ECO:0000256" key="2">
    <source>
        <dbReference type="ARBA" id="ARBA00022475"/>
    </source>
</evidence>
<dbReference type="Pfam" id="PF00015">
    <property type="entry name" value="MCPsignal"/>
    <property type="match status" value="1"/>
</dbReference>
<reference evidence="12" key="2">
    <citation type="submission" date="2023-01" db="EMBL/GenBank/DDBJ databases">
        <authorList>
            <person name="Sun Q."/>
            <person name="Evtushenko L."/>
        </authorList>
    </citation>
    <scope>NUCLEOTIDE SEQUENCE</scope>
    <source>
        <strain evidence="12">VKM B-2935</strain>
    </source>
</reference>
<dbReference type="GO" id="GO:0007165">
    <property type="term" value="P:signal transduction"/>
    <property type="evidence" value="ECO:0007669"/>
    <property type="project" value="UniProtKB-KW"/>
</dbReference>
<dbReference type="PROSITE" id="PS50111">
    <property type="entry name" value="CHEMOTAXIS_TRANSDUC_2"/>
    <property type="match status" value="1"/>
</dbReference>
<keyword evidence="13" id="KW-1185">Reference proteome</keyword>
<protein>
    <submittedName>
        <fullName evidence="12">Methyl-accepting chemotaxis protein</fullName>
    </submittedName>
</protein>
<evidence type="ECO:0000259" key="11">
    <source>
        <dbReference type="PROSITE" id="PS50111"/>
    </source>
</evidence>
<evidence type="ECO:0000313" key="12">
    <source>
        <dbReference type="EMBL" id="GLK87388.1"/>
    </source>
</evidence>
<reference evidence="12" key="1">
    <citation type="journal article" date="2014" name="Int. J. Syst. Evol. Microbiol.">
        <title>Complete genome sequence of Corynebacterium casei LMG S-19264T (=DSM 44701T), isolated from a smear-ripened cheese.</title>
        <authorList>
            <consortium name="US DOE Joint Genome Institute (JGI-PGF)"/>
            <person name="Walter F."/>
            <person name="Albersmeier A."/>
            <person name="Kalinowski J."/>
            <person name="Ruckert C."/>
        </authorList>
    </citation>
    <scope>NUCLEOTIDE SEQUENCE</scope>
    <source>
        <strain evidence="12">VKM B-2935</strain>
    </source>
</reference>
<dbReference type="EMBL" id="BSFN01000001">
    <property type="protein sequence ID" value="GLK87388.1"/>
    <property type="molecule type" value="Genomic_DNA"/>
</dbReference>
<dbReference type="CDD" id="cd11386">
    <property type="entry name" value="MCP_signal"/>
    <property type="match status" value="1"/>
</dbReference>
<dbReference type="PANTHER" id="PTHR32089">
    <property type="entry name" value="METHYL-ACCEPTING CHEMOTAXIS PROTEIN MCPB"/>
    <property type="match status" value="1"/>
</dbReference>
<keyword evidence="3" id="KW-0488">Methylation</keyword>
<feature type="transmembrane region" description="Helical" evidence="10">
    <location>
        <begin position="43"/>
        <end position="61"/>
    </location>
</feature>